<dbReference type="PANTHER" id="PTHR46381:SF2">
    <property type="entry name" value="MAP KINASE PHOSPHATASE"/>
    <property type="match status" value="1"/>
</dbReference>
<evidence type="ECO:0000313" key="2">
    <source>
        <dbReference type="Proteomes" id="UP001189429"/>
    </source>
</evidence>
<proteinExistence type="predicted"/>
<dbReference type="InterPro" id="IPR029021">
    <property type="entry name" value="Prot-tyrosine_phosphatase-like"/>
</dbReference>
<gene>
    <name evidence="1" type="ORF">PCOR1329_LOCUS85478</name>
</gene>
<organism evidence="1 2">
    <name type="scientific">Prorocentrum cordatum</name>
    <dbReference type="NCBI Taxonomy" id="2364126"/>
    <lineage>
        <taxon>Eukaryota</taxon>
        <taxon>Sar</taxon>
        <taxon>Alveolata</taxon>
        <taxon>Dinophyceae</taxon>
        <taxon>Prorocentrales</taxon>
        <taxon>Prorocentraceae</taxon>
        <taxon>Prorocentrum</taxon>
    </lineage>
</organism>
<feature type="non-terminal residue" evidence="1">
    <location>
        <position position="1"/>
    </location>
</feature>
<reference evidence="1" key="1">
    <citation type="submission" date="2023-10" db="EMBL/GenBank/DDBJ databases">
        <authorList>
            <person name="Chen Y."/>
            <person name="Shah S."/>
            <person name="Dougan E. K."/>
            <person name="Thang M."/>
            <person name="Chan C."/>
        </authorList>
    </citation>
    <scope>NUCLEOTIDE SEQUENCE [LARGE SCALE GENOMIC DNA]</scope>
</reference>
<dbReference type="EMBL" id="CAUYUJ010022621">
    <property type="protein sequence ID" value="CAK0911648.1"/>
    <property type="molecule type" value="Genomic_DNA"/>
</dbReference>
<evidence type="ECO:0008006" key="3">
    <source>
        <dbReference type="Google" id="ProtNLM"/>
    </source>
</evidence>
<accession>A0ABN9YFM7</accession>
<protein>
    <recommendedName>
        <fullName evidence="3">Protein-serine/threonine phosphatase</fullName>
    </recommendedName>
</protein>
<sequence length="100" mass="11728">NNYHMPHHVFKQLQLKHYRQECSEVVPGELYISSYQVASNLESLQRWRITHIVNTAADVCDSCFPDLITYTTYYLKDLRHEQRGDIPAILQDAGVDPERH</sequence>
<dbReference type="Proteomes" id="UP001189429">
    <property type="component" value="Unassembled WGS sequence"/>
</dbReference>
<dbReference type="Gene3D" id="3.90.190.10">
    <property type="entry name" value="Protein tyrosine phosphatase superfamily"/>
    <property type="match status" value="1"/>
</dbReference>
<name>A0ABN9YFM7_9DINO</name>
<evidence type="ECO:0000313" key="1">
    <source>
        <dbReference type="EMBL" id="CAK0911648.1"/>
    </source>
</evidence>
<comment type="caution">
    <text evidence="1">The sequence shown here is derived from an EMBL/GenBank/DDBJ whole genome shotgun (WGS) entry which is preliminary data.</text>
</comment>
<dbReference type="SUPFAM" id="SSF52799">
    <property type="entry name" value="(Phosphotyrosine protein) phosphatases II"/>
    <property type="match status" value="1"/>
</dbReference>
<dbReference type="PANTHER" id="PTHR46381">
    <property type="entry name" value="MKPA PROTEIN"/>
    <property type="match status" value="1"/>
</dbReference>
<keyword evidence="2" id="KW-1185">Reference proteome</keyword>